<name>M2RJU5_CERS8</name>
<dbReference type="OrthoDB" id="2796825at2759"/>
<keyword evidence="1" id="KW-1133">Transmembrane helix</keyword>
<dbReference type="HOGENOM" id="CLU_044614_0_1_1"/>
<feature type="non-terminal residue" evidence="2">
    <location>
        <position position="1"/>
    </location>
</feature>
<dbReference type="STRING" id="914234.M2RJU5"/>
<feature type="transmembrane region" description="Helical" evidence="1">
    <location>
        <begin position="142"/>
        <end position="167"/>
    </location>
</feature>
<accession>M2RJU5</accession>
<keyword evidence="1" id="KW-0472">Membrane</keyword>
<evidence type="ECO:0000313" key="3">
    <source>
        <dbReference type="Proteomes" id="UP000016930"/>
    </source>
</evidence>
<sequence>NMNSSWATQDPPGALWFEQVMNAGVYIATVTYAGLHIVIFSTCAYYLIQERNKQGTKCYAWLTYIVVLSALGTINLAVNIHFNELAWIDERNYPGGPLAFLMQQEAIPVNTVGNVVGIIADFMADSLLLYRVYVLWQKWYIIVLPILMLTANTGKSAYILISCIVVAQAALPGDSLWSQNTFDFSMLYWSMSMSLNIILTATLVSRLLWMRRQIVQVLGPQHSRTYTSIAAMIVESALPYALVSFVFVVLYGLQDTAFNLFLPVLTQVECISPMLVILRVARGHALSQDTVAEAMVISLRFHDKDDSTTTALGSNRTRVTLETGSILDLRGTTVMKTDDVLA</sequence>
<feature type="transmembrane region" description="Helical" evidence="1">
    <location>
        <begin position="229"/>
        <end position="251"/>
    </location>
</feature>
<keyword evidence="3" id="KW-1185">Reference proteome</keyword>
<keyword evidence="1" id="KW-0812">Transmembrane</keyword>
<dbReference type="AlphaFoldDB" id="M2RJU5"/>
<organism evidence="2 3">
    <name type="scientific">Ceriporiopsis subvermispora (strain B)</name>
    <name type="common">White-rot fungus</name>
    <name type="synonym">Gelatoporia subvermispora</name>
    <dbReference type="NCBI Taxonomy" id="914234"/>
    <lineage>
        <taxon>Eukaryota</taxon>
        <taxon>Fungi</taxon>
        <taxon>Dikarya</taxon>
        <taxon>Basidiomycota</taxon>
        <taxon>Agaricomycotina</taxon>
        <taxon>Agaricomycetes</taxon>
        <taxon>Polyporales</taxon>
        <taxon>Gelatoporiaceae</taxon>
        <taxon>Gelatoporia</taxon>
    </lineage>
</organism>
<dbReference type="Proteomes" id="UP000016930">
    <property type="component" value="Unassembled WGS sequence"/>
</dbReference>
<gene>
    <name evidence="2" type="ORF">CERSUDRAFT_47914</name>
</gene>
<proteinExistence type="predicted"/>
<protein>
    <submittedName>
        <fullName evidence="2">Uncharacterized protein</fullName>
    </submittedName>
</protein>
<feature type="transmembrane region" description="Helical" evidence="1">
    <location>
        <begin position="59"/>
        <end position="82"/>
    </location>
</feature>
<dbReference type="EMBL" id="KB445794">
    <property type="protein sequence ID" value="EMD39076.1"/>
    <property type="molecule type" value="Genomic_DNA"/>
</dbReference>
<feature type="transmembrane region" description="Helical" evidence="1">
    <location>
        <begin position="187"/>
        <end position="209"/>
    </location>
</feature>
<reference evidence="2 3" key="1">
    <citation type="journal article" date="2012" name="Proc. Natl. Acad. Sci. U.S.A.">
        <title>Comparative genomics of Ceriporiopsis subvermispora and Phanerochaete chrysosporium provide insight into selective ligninolysis.</title>
        <authorList>
            <person name="Fernandez-Fueyo E."/>
            <person name="Ruiz-Duenas F.J."/>
            <person name="Ferreira P."/>
            <person name="Floudas D."/>
            <person name="Hibbett D.S."/>
            <person name="Canessa P."/>
            <person name="Larrondo L.F."/>
            <person name="James T.Y."/>
            <person name="Seelenfreund D."/>
            <person name="Lobos S."/>
            <person name="Polanco R."/>
            <person name="Tello M."/>
            <person name="Honda Y."/>
            <person name="Watanabe T."/>
            <person name="Watanabe T."/>
            <person name="Ryu J.S."/>
            <person name="Kubicek C.P."/>
            <person name="Schmoll M."/>
            <person name="Gaskell J."/>
            <person name="Hammel K.E."/>
            <person name="St John F.J."/>
            <person name="Vanden Wymelenberg A."/>
            <person name="Sabat G."/>
            <person name="Splinter BonDurant S."/>
            <person name="Syed K."/>
            <person name="Yadav J.S."/>
            <person name="Doddapaneni H."/>
            <person name="Subramanian V."/>
            <person name="Lavin J.L."/>
            <person name="Oguiza J.A."/>
            <person name="Perez G."/>
            <person name="Pisabarro A.G."/>
            <person name="Ramirez L."/>
            <person name="Santoyo F."/>
            <person name="Master E."/>
            <person name="Coutinho P.M."/>
            <person name="Henrissat B."/>
            <person name="Lombard V."/>
            <person name="Magnuson J.K."/>
            <person name="Kuees U."/>
            <person name="Hori C."/>
            <person name="Igarashi K."/>
            <person name="Samejima M."/>
            <person name="Held B.W."/>
            <person name="Barry K.W."/>
            <person name="LaButti K.M."/>
            <person name="Lapidus A."/>
            <person name="Lindquist E.A."/>
            <person name="Lucas S.M."/>
            <person name="Riley R."/>
            <person name="Salamov A.A."/>
            <person name="Hoffmeister D."/>
            <person name="Schwenk D."/>
            <person name="Hadar Y."/>
            <person name="Yarden O."/>
            <person name="de Vries R.P."/>
            <person name="Wiebenga A."/>
            <person name="Stenlid J."/>
            <person name="Eastwood D."/>
            <person name="Grigoriev I.V."/>
            <person name="Berka R.M."/>
            <person name="Blanchette R.A."/>
            <person name="Kersten P."/>
            <person name="Martinez A.T."/>
            <person name="Vicuna R."/>
            <person name="Cullen D."/>
        </authorList>
    </citation>
    <scope>NUCLEOTIDE SEQUENCE [LARGE SCALE GENOMIC DNA]</scope>
    <source>
        <strain evidence="2 3">B</strain>
    </source>
</reference>
<evidence type="ECO:0000313" key="2">
    <source>
        <dbReference type="EMBL" id="EMD39076.1"/>
    </source>
</evidence>
<feature type="transmembrane region" description="Helical" evidence="1">
    <location>
        <begin position="25"/>
        <end position="47"/>
    </location>
</feature>
<evidence type="ECO:0000256" key="1">
    <source>
        <dbReference type="SAM" id="Phobius"/>
    </source>
</evidence>